<dbReference type="Pfam" id="PF20178">
    <property type="entry name" value="ToxA_N"/>
    <property type="match status" value="2"/>
</dbReference>
<accession>A0A244EXT7</accession>
<evidence type="ECO:0000313" key="3">
    <source>
        <dbReference type="EMBL" id="OUM09228.1"/>
    </source>
</evidence>
<dbReference type="EMBL" id="MTSA01000001">
    <property type="protein sequence ID" value="OUM09228.1"/>
    <property type="molecule type" value="Genomic_DNA"/>
</dbReference>
<feature type="domain" description="Dermonecrotic toxin N-terminal" evidence="1">
    <location>
        <begin position="108"/>
        <end position="300"/>
    </location>
</feature>
<comment type="caution">
    <text evidence="3">The sequence shown here is derived from an EMBL/GenBank/DDBJ whole genome shotgun (WGS) entry which is preliminary data.</text>
</comment>
<reference evidence="3 4" key="1">
    <citation type="submission" date="2017-01" db="EMBL/GenBank/DDBJ databases">
        <authorList>
            <person name="Mah S.A."/>
            <person name="Swanson W.J."/>
            <person name="Moy G.W."/>
            <person name="Vacquier V.D."/>
        </authorList>
    </citation>
    <scope>NUCLEOTIDE SEQUENCE [LARGE SCALE GENOMIC DNA]</scope>
    <source>
        <strain evidence="3">PDD-32b-74</strain>
    </source>
</reference>
<gene>
    <name evidence="3" type="ORF">BW686_00605</name>
</gene>
<proteinExistence type="predicted"/>
<name>A0A244EXT7_PSESX</name>
<dbReference type="InterPro" id="IPR046673">
    <property type="entry name" value="ToxA_N"/>
</dbReference>
<dbReference type="OrthoDB" id="6730468at2"/>
<dbReference type="Pfam" id="PF21527">
    <property type="entry name" value="Stv"/>
    <property type="match status" value="1"/>
</dbReference>
<sequence>MNHLWSPFRQDTLFQSSPVWLEQPGILMPWQGNPRHDTLNASAPFALPALLLPLRESTPPLTDEHEPEDLAKGIERQLKALRKSPGFKLIADSALFLKACQLDMDAPPTRHHFVQQKLASMLTQKTGLALNPDQLQITFSTGAQQEHDSVRLSLTDVALATFDPPYFLALYRSQVTDISMPDDAPSISTAKVLKWIIETPWSSDYSAALNDFRNRHGETCRALSRLGLLDSLARQFARGRISRDGYVLTLDALGLSAFPVDAEALAHTGRGEKSEVRMLSLDGQRVPGIFQVRSKTTSHCFIHVLGAQRNAVEYISDDPRRMRDRLVAAMNASGLYGPLLHALEPDAESVADAPLIDGDVFTELTRAQASFADTLLCGDHYDSIDWLRPITRGLTLAGAVDLWQAEPELLDQIPVPATMAAQIMGVYLYEHHGLTLNPDHVFIAYQRGRLISPLGGPRTPATYTHSPDEKPLSLSEALMNNYRVDYPAGYIDHDGSTAVFLDTTGLGNSAQGQVLAIDPQALEDYIKAFDFLNWMTRHLNDFWHQQKTAIEQAFRSTFVAQALICLKQGSLTRDGFDRVVQTITTNAETHWRALGFFVQGSLIDGMEHQYTGLLMLDQPAKPTVLYQAGHQRAFVEFADAPALERYLNQNTADPEWRRAVLRYVPARHHSRLEYLFKLWGGAQAPDQPVSLLRPWTDALFNPDTRHALHHSLCKKELEGSPFVYLHQLLKQNTQDDADDQLVTSAHVSLAYWTARLQHLQSLLMPMSLLLTPAFIASLAAEIGITSLSIASAQLPGSRQTEKNQALLSTLSLGLMQLGPQTPRLLRTFRKLAKPAVHKARAALRSRAVSRSITPLRLGPIKPRQTRLEKFFHTDALLKRWTLNGGALPNLVPVHAWKLGRRFLLWTSDRGQARTLVVSTHGYYTPWTATVKIPNGTELRTYAPHGYELTDPGLHRVVNKNARPFALSSTAANTLMQPPPLEPLLITDKLMAGTSLPGRLKNYNLSKFQTTRDEPYDEIARVVRNSNASPLRGWLPPTPMDVLTVRKRFGMTPPSLADLFKSLSAQGIHYDRILLVHCRCAAISAVLRRAPVYHAPTASPAINRLA</sequence>
<evidence type="ECO:0000259" key="1">
    <source>
        <dbReference type="Pfam" id="PF20178"/>
    </source>
</evidence>
<dbReference type="Proteomes" id="UP000195128">
    <property type="component" value="Unassembled WGS sequence"/>
</dbReference>
<evidence type="ECO:0000259" key="2">
    <source>
        <dbReference type="Pfam" id="PF21527"/>
    </source>
</evidence>
<feature type="domain" description="Dermonecrotic toxin N-terminal" evidence="1">
    <location>
        <begin position="410"/>
        <end position="667"/>
    </location>
</feature>
<evidence type="ECO:0000313" key="4">
    <source>
        <dbReference type="Proteomes" id="UP000195128"/>
    </source>
</evidence>
<protein>
    <submittedName>
        <fullName evidence="3">Uncharacterized protein</fullName>
    </submittedName>
</protein>
<organism evidence="3 4">
    <name type="scientific">Pseudomonas syringae</name>
    <dbReference type="NCBI Taxonomy" id="317"/>
    <lineage>
        <taxon>Bacteria</taxon>
        <taxon>Pseudomonadati</taxon>
        <taxon>Pseudomonadota</taxon>
        <taxon>Gammaproteobacteria</taxon>
        <taxon>Pseudomonadales</taxon>
        <taxon>Pseudomonadaceae</taxon>
        <taxon>Pseudomonas</taxon>
    </lineage>
</organism>
<dbReference type="AlphaFoldDB" id="A0A244EXT7"/>
<dbReference type="InterPro" id="IPR049002">
    <property type="entry name" value="Stv"/>
</dbReference>
<feature type="domain" description="Putative adhesin Stv" evidence="2">
    <location>
        <begin position="914"/>
        <end position="1078"/>
    </location>
</feature>
<dbReference type="RefSeq" id="WP_084913738.1">
    <property type="nucleotide sequence ID" value="NZ_MTSA01000001.1"/>
</dbReference>